<sequence>MLGGCAAIVLLLAGAAAEARPADCLVVLEGRVRMDGPCEFRPGSGGDFTITAGSVEVQVMVDPGSREGRASYVDNSPRSREALVWDVRREGACWVDRTSRICAWSVGQRPSRDGGRPGPGGGSFGGEFRGPRDALAEGPDRSPPPAPQTRMIRMDAPPGRFTVSREMRGNRLLRCVADGPSDEGLRVSYYPGAELRRVLSIPGNRAPEGAEDTLTITLEGRQPVELQARHGGTRVAVDLTDEVYSGLSEVASMQVQFASSGETRSYDLTTFGEAEAAVDGCITSYGPDPTAALGRAQPQVEERRRAPPPPPVAMAPPASPQRQGDAYRFNFARAGVWEVRRLSDEPAGRRTLGCIVDSTDPSVNNVRFGVDNRNAIIEFRDGGDMSRFPPRFRVQIQFGANTRSYTFPAQVVDEGFGPWARLMTARNFQSGIETAGELVIQTPDGEVVLPIPDGERLWPAMARCMTLIR</sequence>
<feature type="region of interest" description="Disordered" evidence="1">
    <location>
        <begin position="288"/>
        <end position="324"/>
    </location>
</feature>
<evidence type="ECO:0000313" key="3">
    <source>
        <dbReference type="Proteomes" id="UP000237889"/>
    </source>
</evidence>
<dbReference type="AlphaFoldDB" id="A0A2S0NEY8"/>
<reference evidence="2 3" key="1">
    <citation type="submission" date="2018-03" db="EMBL/GenBank/DDBJ databases">
        <title>Genome sequencing of Phreatobacter sp.</title>
        <authorList>
            <person name="Kim S.-J."/>
            <person name="Heo J."/>
            <person name="Kwon S.-W."/>
        </authorList>
    </citation>
    <scope>NUCLEOTIDE SEQUENCE [LARGE SCALE GENOMIC DNA]</scope>
    <source>
        <strain evidence="2 3">S-12</strain>
    </source>
</reference>
<evidence type="ECO:0000313" key="2">
    <source>
        <dbReference type="EMBL" id="AVO46744.1"/>
    </source>
</evidence>
<accession>A0A2S0NEY8</accession>
<dbReference type="Proteomes" id="UP000237889">
    <property type="component" value="Chromosome"/>
</dbReference>
<feature type="compositionally biased region" description="Gly residues" evidence="1">
    <location>
        <begin position="116"/>
        <end position="128"/>
    </location>
</feature>
<keyword evidence="3" id="KW-1185">Reference proteome</keyword>
<dbReference type="EMBL" id="CP027668">
    <property type="protein sequence ID" value="AVO46744.1"/>
    <property type="molecule type" value="Genomic_DNA"/>
</dbReference>
<gene>
    <name evidence="2" type="ORF">C6569_17660</name>
</gene>
<dbReference type="KEGG" id="phr:C6569_17660"/>
<protein>
    <submittedName>
        <fullName evidence="2">Uncharacterized protein</fullName>
    </submittedName>
</protein>
<feature type="compositionally biased region" description="Pro residues" evidence="1">
    <location>
        <begin position="307"/>
        <end position="319"/>
    </location>
</feature>
<evidence type="ECO:0000256" key="1">
    <source>
        <dbReference type="SAM" id="MobiDB-lite"/>
    </source>
</evidence>
<feature type="region of interest" description="Disordered" evidence="1">
    <location>
        <begin position="107"/>
        <end position="155"/>
    </location>
</feature>
<organism evidence="2 3">
    <name type="scientific">Phreatobacter cathodiphilus</name>
    <dbReference type="NCBI Taxonomy" id="1868589"/>
    <lineage>
        <taxon>Bacteria</taxon>
        <taxon>Pseudomonadati</taxon>
        <taxon>Pseudomonadota</taxon>
        <taxon>Alphaproteobacteria</taxon>
        <taxon>Hyphomicrobiales</taxon>
        <taxon>Phreatobacteraceae</taxon>
        <taxon>Phreatobacter</taxon>
    </lineage>
</organism>
<name>A0A2S0NEY8_9HYPH</name>
<feature type="compositionally biased region" description="Basic and acidic residues" evidence="1">
    <location>
        <begin position="129"/>
        <end position="140"/>
    </location>
</feature>
<proteinExistence type="predicted"/>